<proteinExistence type="predicted"/>
<dbReference type="Gene3D" id="1.10.287.1490">
    <property type="match status" value="1"/>
</dbReference>
<accession>A0A413VU02</accession>
<evidence type="ECO:0000313" key="2">
    <source>
        <dbReference type="EMBL" id="RHB37127.1"/>
    </source>
</evidence>
<evidence type="ECO:0000313" key="3">
    <source>
        <dbReference type="Proteomes" id="UP000284379"/>
    </source>
</evidence>
<dbReference type="SUPFAM" id="SSF58100">
    <property type="entry name" value="Bacterial hemolysins"/>
    <property type="match status" value="1"/>
</dbReference>
<protein>
    <recommendedName>
        <fullName evidence="4">Cell surface protein</fullName>
    </recommendedName>
</protein>
<keyword evidence="1" id="KW-0175">Coiled coil</keyword>
<gene>
    <name evidence="2" type="ORF">DW888_06170</name>
</gene>
<organism evidence="2 3">
    <name type="scientific">Bacteroides nordii</name>
    <dbReference type="NCBI Taxonomy" id="291645"/>
    <lineage>
        <taxon>Bacteria</taxon>
        <taxon>Pseudomonadati</taxon>
        <taxon>Bacteroidota</taxon>
        <taxon>Bacteroidia</taxon>
        <taxon>Bacteroidales</taxon>
        <taxon>Bacteroidaceae</taxon>
        <taxon>Bacteroides</taxon>
    </lineage>
</organism>
<name>A0A413VU02_9BACE</name>
<dbReference type="EMBL" id="QSGO01000003">
    <property type="protein sequence ID" value="RHB37127.1"/>
    <property type="molecule type" value="Genomic_DNA"/>
</dbReference>
<comment type="caution">
    <text evidence="2">The sequence shown here is derived from an EMBL/GenBank/DDBJ whole genome shotgun (WGS) entry which is preliminary data.</text>
</comment>
<dbReference type="AlphaFoldDB" id="A0A413VU02"/>
<evidence type="ECO:0000256" key="1">
    <source>
        <dbReference type="SAM" id="Coils"/>
    </source>
</evidence>
<dbReference type="Proteomes" id="UP000284379">
    <property type="component" value="Unassembled WGS sequence"/>
</dbReference>
<feature type="coiled-coil region" evidence="1">
    <location>
        <begin position="24"/>
        <end position="158"/>
    </location>
</feature>
<evidence type="ECO:0008006" key="4">
    <source>
        <dbReference type="Google" id="ProtNLM"/>
    </source>
</evidence>
<sequence length="1192" mass="127306">MRKKFVTVALLGTLIFTSTNFVGCKDYDDDINKLQEQVDALKSISISDLASQLQSLKDANGNLSVANAKMEAAIAEIKTNIEALKEADKTLTSLVNGKVDQSTYQAAIKELNEKCTDLANKVAALASLETAVNDLKANKVDKSVIDELKKTIEKLQSQDSDFATRIGKLENTVESLNTVLAGKADQTTVAALSTAIDELKKSVAGVDTKIAAALDPIQKSITKLQEDLAKKADAATVAADIEKVKSEMTAVTDALKTETAANLAAVKAELVGRITALETAKGQMDVQIGKLETDITALKERITKLENQPATDLNAVKADIAANKTAIDGALSTIGSIQGTITGIEDRLDGLGTEVGAVKKYIDEANSTLSTAIISQITSDIAAAVSSLQSEYAQADAELATRIETLEGLDTFDKTDYDALKSSLNSLKETVGDEKSGLVKDLKDLELKVSNLITDALAAKGEGTIDAAIAKQIQNTLENSAVIKAAIEAAISDVTGKVDKIDQELNSVLERIQSIVFVPQYKDNSGNAIVPVYKIDNKNGTVEMKFRISPIDKVAELVKLGTANPGIFSFYKEDALQSRATSENALVATEVKAGTDAGTIVIKAEVSNNLAATSSTSYYPVALKLSTSKEYGTAETPDTKPINDITTEYFNVSVKDITSQVYSLAANQTILYTDVAEKAVNSLTVNVDYGVGSLTLAQCGFTQNLVIYAVKCSGTWVKVGSLSQANKDEIKGKGFEVVGNTAVKLISPIDINRVDNELEVQLADNDIFGTTGSSVPAKTFDVTYKIVKNDVGATIDYSAITKAALQSGSDTYFDVNAQGEFVWKNTSSDGAQTFIIKAEKASKFTNNLIDGATAAEILAAIEGTLPANIEHKIGADDAGITEPTFTFDVAGDKIIVALPANAERKTYAMSTIYNTGLYGKIVLKATLKLAYPTAKQLWSHNQERWTTDGDYFVNYTPDVSGAPYYIEHDLKTGYVYSPVYASGVSYTYELVPNGVSVLPAGISIVSGSNGNSVLKFTRNVDLSKFRVKFTAIIGTHVAQTETFDVTMTYPITDKIAIPTTSLEYGKAGIESHAGLPIFKGVNLVDRFNTPVIKDGKIVTSPAWGTAYGLTGGTNSGNEYVLTDGVRYVIKKAVLENGDAMALSSFEIANDGKFHLKENNLAKKVTVTVQIKVTYTYGTVLSDEFAITLEPTL</sequence>
<dbReference type="PANTHER" id="PTHR45615">
    <property type="entry name" value="MYOSIN HEAVY CHAIN, NON-MUSCLE"/>
    <property type="match status" value="1"/>
</dbReference>
<reference evidence="2 3" key="1">
    <citation type="submission" date="2018-08" db="EMBL/GenBank/DDBJ databases">
        <title>A genome reference for cultivated species of the human gut microbiota.</title>
        <authorList>
            <person name="Zou Y."/>
            <person name="Xue W."/>
            <person name="Luo G."/>
        </authorList>
    </citation>
    <scope>NUCLEOTIDE SEQUENCE [LARGE SCALE GENOMIC DNA]</scope>
    <source>
        <strain evidence="2 3">AM40-30BH</strain>
    </source>
</reference>
<dbReference type="PANTHER" id="PTHR45615:SF80">
    <property type="entry name" value="GRIP DOMAIN-CONTAINING PROTEIN"/>
    <property type="match status" value="1"/>
</dbReference>
<dbReference type="RefSeq" id="WP_122201088.1">
    <property type="nucleotide sequence ID" value="NZ_CABJFV010000003.1"/>
</dbReference>
<dbReference type="Gene3D" id="1.20.5.340">
    <property type="match status" value="1"/>
</dbReference>